<accession>V7CVA6</accession>
<evidence type="ECO:0000256" key="1">
    <source>
        <dbReference type="SAM" id="Phobius"/>
    </source>
</evidence>
<reference evidence="3" key="1">
    <citation type="journal article" date="2014" name="Nat. Genet.">
        <title>A reference genome for common bean and genome-wide analysis of dual domestications.</title>
        <authorList>
            <person name="Schmutz J."/>
            <person name="McClean P.E."/>
            <person name="Mamidi S."/>
            <person name="Wu G.A."/>
            <person name="Cannon S.B."/>
            <person name="Grimwood J."/>
            <person name="Jenkins J."/>
            <person name="Shu S."/>
            <person name="Song Q."/>
            <person name="Chavarro C."/>
            <person name="Torres-Torres M."/>
            <person name="Geffroy V."/>
            <person name="Moghaddam S.M."/>
            <person name="Gao D."/>
            <person name="Abernathy B."/>
            <person name="Barry K."/>
            <person name="Blair M."/>
            <person name="Brick M.A."/>
            <person name="Chovatia M."/>
            <person name="Gepts P."/>
            <person name="Goodstein D.M."/>
            <person name="Gonzales M."/>
            <person name="Hellsten U."/>
            <person name="Hyten D.L."/>
            <person name="Jia G."/>
            <person name="Kelly J.D."/>
            <person name="Kudrna D."/>
            <person name="Lee R."/>
            <person name="Richard M.M."/>
            <person name="Miklas P.N."/>
            <person name="Osorno J.M."/>
            <person name="Rodrigues J."/>
            <person name="Thareau V."/>
            <person name="Urrea C.A."/>
            <person name="Wang M."/>
            <person name="Yu Y."/>
            <person name="Zhang M."/>
            <person name="Wing R.A."/>
            <person name="Cregan P.B."/>
            <person name="Rokhsar D.S."/>
            <person name="Jackson S.A."/>
        </authorList>
    </citation>
    <scope>NUCLEOTIDE SEQUENCE [LARGE SCALE GENOMIC DNA]</scope>
    <source>
        <strain evidence="3">cv. G19833</strain>
    </source>
</reference>
<dbReference type="EMBL" id="CM002288">
    <property type="protein sequence ID" value="ESW34112.1"/>
    <property type="molecule type" value="Genomic_DNA"/>
</dbReference>
<keyword evidence="1" id="KW-1133">Transmembrane helix</keyword>
<keyword evidence="1" id="KW-0472">Membrane</keyword>
<gene>
    <name evidence="2" type="ORF">PHAVU_001G125500g</name>
</gene>
<sequence length="107" mass="12041">MTTELEREGYIPPQKLIPTNKDTIQLFYDYNILIPLGEVDYMDHTTPLVSFSVPLYLFSQDPKPCELLSSSVLPVAFIVHTLTISLLSFFSIGVTPISTFVQSNQTL</sequence>
<dbReference type="OrthoDB" id="10409337at2759"/>
<protein>
    <submittedName>
        <fullName evidence="2">Uncharacterized protein</fullName>
    </submittedName>
</protein>
<proteinExistence type="predicted"/>
<dbReference type="AlphaFoldDB" id="V7CVA6"/>
<name>V7CVA6_PHAVU</name>
<feature type="transmembrane region" description="Helical" evidence="1">
    <location>
        <begin position="77"/>
        <end position="101"/>
    </location>
</feature>
<evidence type="ECO:0000313" key="2">
    <source>
        <dbReference type="EMBL" id="ESW34112.1"/>
    </source>
</evidence>
<evidence type="ECO:0000313" key="3">
    <source>
        <dbReference type="Proteomes" id="UP000000226"/>
    </source>
</evidence>
<dbReference type="Proteomes" id="UP000000226">
    <property type="component" value="Chromosome 1"/>
</dbReference>
<organism evidence="2 3">
    <name type="scientific">Phaseolus vulgaris</name>
    <name type="common">Kidney bean</name>
    <name type="synonym">French bean</name>
    <dbReference type="NCBI Taxonomy" id="3885"/>
    <lineage>
        <taxon>Eukaryota</taxon>
        <taxon>Viridiplantae</taxon>
        <taxon>Streptophyta</taxon>
        <taxon>Embryophyta</taxon>
        <taxon>Tracheophyta</taxon>
        <taxon>Spermatophyta</taxon>
        <taxon>Magnoliopsida</taxon>
        <taxon>eudicotyledons</taxon>
        <taxon>Gunneridae</taxon>
        <taxon>Pentapetalae</taxon>
        <taxon>rosids</taxon>
        <taxon>fabids</taxon>
        <taxon>Fabales</taxon>
        <taxon>Fabaceae</taxon>
        <taxon>Papilionoideae</taxon>
        <taxon>50 kb inversion clade</taxon>
        <taxon>NPAAA clade</taxon>
        <taxon>indigoferoid/millettioid clade</taxon>
        <taxon>Phaseoleae</taxon>
        <taxon>Phaseolus</taxon>
    </lineage>
</organism>
<keyword evidence="3" id="KW-1185">Reference proteome</keyword>
<dbReference type="Gramene" id="ESW34112">
    <property type="protein sequence ID" value="ESW34112"/>
    <property type="gene ID" value="PHAVU_001G125500g"/>
</dbReference>
<keyword evidence="1" id="KW-0812">Transmembrane</keyword>